<accession>A0AAX2HBU8</accession>
<evidence type="ECO:0000313" key="2">
    <source>
        <dbReference type="Proteomes" id="UP000219564"/>
    </source>
</evidence>
<comment type="caution">
    <text evidence="1">The sequence shown here is derived from an EMBL/GenBank/DDBJ whole genome shotgun (WGS) entry which is preliminary data.</text>
</comment>
<evidence type="ECO:0000313" key="1">
    <source>
        <dbReference type="EMBL" id="SOB53802.1"/>
    </source>
</evidence>
<gene>
    <name evidence="1" type="ORF">PLUA15_450053</name>
</gene>
<proteinExistence type="predicted"/>
<dbReference type="AlphaFoldDB" id="A0AAX2HBU8"/>
<reference evidence="1 2" key="1">
    <citation type="submission" date="2017-08" db="EMBL/GenBank/DDBJ databases">
        <authorList>
            <person name="Chaillou S."/>
        </authorList>
    </citation>
    <scope>NUCLEOTIDE SEQUENCE [LARGE SCALE GENOMIC DNA]</scope>
    <source>
        <strain evidence="1 2">MFPA15A1205</strain>
    </source>
</reference>
<organism evidence="1 2">
    <name type="scientific">Pseudomonas lundensis</name>
    <dbReference type="NCBI Taxonomy" id="86185"/>
    <lineage>
        <taxon>Bacteria</taxon>
        <taxon>Pseudomonadati</taxon>
        <taxon>Pseudomonadota</taxon>
        <taxon>Gammaproteobacteria</taxon>
        <taxon>Pseudomonadales</taxon>
        <taxon>Pseudomonadaceae</taxon>
        <taxon>Pseudomonas</taxon>
    </lineage>
</organism>
<sequence>MDRLSTLPEMQRSIRCGDQACREQDQNQSNTSLAWLQISSAAQRMPSAALKKETFIENGSIASLPPDA</sequence>
<protein>
    <submittedName>
        <fullName evidence="1">Uncharacterized protein</fullName>
    </submittedName>
</protein>
<name>A0AAX2HBU8_9PSED</name>
<dbReference type="EMBL" id="OBKZ01000040">
    <property type="protein sequence ID" value="SOB53802.1"/>
    <property type="molecule type" value="Genomic_DNA"/>
</dbReference>
<dbReference type="Proteomes" id="UP000219564">
    <property type="component" value="Unassembled WGS sequence"/>
</dbReference>